<accession>A0A6L3SRV1</accession>
<organism evidence="1 2">
    <name type="scientific">Methylobacterium soli</name>
    <dbReference type="NCBI Taxonomy" id="553447"/>
    <lineage>
        <taxon>Bacteria</taxon>
        <taxon>Pseudomonadati</taxon>
        <taxon>Pseudomonadota</taxon>
        <taxon>Alphaproteobacteria</taxon>
        <taxon>Hyphomicrobiales</taxon>
        <taxon>Methylobacteriaceae</taxon>
        <taxon>Methylobacterium</taxon>
    </lineage>
</organism>
<sequence>MNAPRDHAYDHLVSMLSRLKLTAIRDQLDSLVDEAARGELSSDIRNWTLGVTEIWTPFDVRLLMGQA</sequence>
<evidence type="ECO:0000313" key="2">
    <source>
        <dbReference type="Proteomes" id="UP000474159"/>
    </source>
</evidence>
<keyword evidence="2" id="KW-1185">Reference proteome</keyword>
<protein>
    <submittedName>
        <fullName evidence="1">Uncharacterized protein</fullName>
    </submittedName>
</protein>
<dbReference type="AlphaFoldDB" id="A0A6L3SRV1"/>
<proteinExistence type="predicted"/>
<dbReference type="EMBL" id="VZZK01000064">
    <property type="protein sequence ID" value="KAB1070362.1"/>
    <property type="molecule type" value="Genomic_DNA"/>
</dbReference>
<gene>
    <name evidence="1" type="ORF">F6X53_30155</name>
</gene>
<dbReference type="Proteomes" id="UP000474159">
    <property type="component" value="Unassembled WGS sequence"/>
</dbReference>
<dbReference type="RefSeq" id="WP_151005319.1">
    <property type="nucleotide sequence ID" value="NZ_BPQY01000032.1"/>
</dbReference>
<reference evidence="1 2" key="1">
    <citation type="submission" date="2019-09" db="EMBL/GenBank/DDBJ databases">
        <title>YIM 48816 draft genome.</title>
        <authorList>
            <person name="Jiang L."/>
        </authorList>
    </citation>
    <scope>NUCLEOTIDE SEQUENCE [LARGE SCALE GENOMIC DNA]</scope>
    <source>
        <strain evidence="1 2">YIM 48816</strain>
    </source>
</reference>
<evidence type="ECO:0000313" key="1">
    <source>
        <dbReference type="EMBL" id="KAB1070362.1"/>
    </source>
</evidence>
<comment type="caution">
    <text evidence="1">The sequence shown here is derived from an EMBL/GenBank/DDBJ whole genome shotgun (WGS) entry which is preliminary data.</text>
</comment>
<name>A0A6L3SRV1_9HYPH</name>